<protein>
    <submittedName>
        <fullName evidence="2">Os07g0173300 protein</fullName>
    </submittedName>
</protein>
<dbReference type="InParanoid" id="A0A0P0X3K1"/>
<dbReference type="Proteomes" id="UP000059680">
    <property type="component" value="Chromosome 7"/>
</dbReference>
<accession>A0A0P0X3K1</accession>
<evidence type="ECO:0000313" key="3">
    <source>
        <dbReference type="Proteomes" id="UP000059680"/>
    </source>
</evidence>
<evidence type="ECO:0000313" key="2">
    <source>
        <dbReference type="EMBL" id="BAT00261.1"/>
    </source>
</evidence>
<proteinExistence type="predicted"/>
<dbReference type="AlphaFoldDB" id="A0A0P0X3K1"/>
<reference evidence="2 3" key="3">
    <citation type="journal article" date="2013" name="Rice">
        <title>Improvement of the Oryza sativa Nipponbare reference genome using next generation sequence and optical map data.</title>
        <authorList>
            <person name="Kawahara Y."/>
            <person name="de la Bastide M."/>
            <person name="Hamilton J.P."/>
            <person name="Kanamori H."/>
            <person name="McCombie W.R."/>
            <person name="Ouyang S."/>
            <person name="Schwartz D.C."/>
            <person name="Tanaka T."/>
            <person name="Wu J."/>
            <person name="Zhou S."/>
            <person name="Childs K.L."/>
            <person name="Davidson R.M."/>
            <person name="Lin H."/>
            <person name="Quesada-Ocampo L."/>
            <person name="Vaillancourt B."/>
            <person name="Sakai H."/>
            <person name="Lee S.S."/>
            <person name="Kim J."/>
            <person name="Numa H."/>
            <person name="Itoh T."/>
            <person name="Buell C.R."/>
            <person name="Matsumoto T."/>
        </authorList>
    </citation>
    <scope>NUCLEOTIDE SEQUENCE [LARGE SCALE GENOMIC DNA]</scope>
    <source>
        <strain evidence="3">cv. Nipponbare</strain>
    </source>
</reference>
<feature type="non-terminal residue" evidence="2">
    <location>
        <position position="1"/>
    </location>
</feature>
<gene>
    <name evidence="2" type="ordered locus">Os07g0173300</name>
    <name evidence="2" type="ORF">OSNPB_070173300</name>
</gene>
<evidence type="ECO:0000256" key="1">
    <source>
        <dbReference type="SAM" id="MobiDB-lite"/>
    </source>
</evidence>
<keyword evidence="3" id="KW-1185">Reference proteome</keyword>
<dbReference type="EMBL" id="AP014963">
    <property type="protein sequence ID" value="BAT00261.1"/>
    <property type="molecule type" value="Genomic_DNA"/>
</dbReference>
<name>A0A0P0X3K1_ORYSJ</name>
<organism evidence="2 3">
    <name type="scientific">Oryza sativa subsp. japonica</name>
    <name type="common">Rice</name>
    <dbReference type="NCBI Taxonomy" id="39947"/>
    <lineage>
        <taxon>Eukaryota</taxon>
        <taxon>Viridiplantae</taxon>
        <taxon>Streptophyta</taxon>
        <taxon>Embryophyta</taxon>
        <taxon>Tracheophyta</taxon>
        <taxon>Spermatophyta</taxon>
        <taxon>Magnoliopsida</taxon>
        <taxon>Liliopsida</taxon>
        <taxon>Poales</taxon>
        <taxon>Poaceae</taxon>
        <taxon>BOP clade</taxon>
        <taxon>Oryzoideae</taxon>
        <taxon>Oryzeae</taxon>
        <taxon>Oryzinae</taxon>
        <taxon>Oryza</taxon>
        <taxon>Oryza sativa</taxon>
    </lineage>
</organism>
<feature type="region of interest" description="Disordered" evidence="1">
    <location>
        <begin position="29"/>
        <end position="68"/>
    </location>
</feature>
<reference evidence="2 3" key="2">
    <citation type="journal article" date="2013" name="Plant Cell Physiol.">
        <title>Rice Annotation Project Database (RAP-DB): an integrative and interactive database for rice genomics.</title>
        <authorList>
            <person name="Sakai H."/>
            <person name="Lee S.S."/>
            <person name="Tanaka T."/>
            <person name="Numa H."/>
            <person name="Kim J."/>
            <person name="Kawahara Y."/>
            <person name="Wakimoto H."/>
            <person name="Yang C.C."/>
            <person name="Iwamoto M."/>
            <person name="Abe T."/>
            <person name="Yamada Y."/>
            <person name="Muto A."/>
            <person name="Inokuchi H."/>
            <person name="Ikemura T."/>
            <person name="Matsumoto T."/>
            <person name="Sasaki T."/>
            <person name="Itoh T."/>
        </authorList>
    </citation>
    <scope>NUCLEOTIDE SEQUENCE [LARGE SCALE GENOMIC DNA]</scope>
    <source>
        <strain evidence="3">cv. Nipponbare</strain>
    </source>
</reference>
<sequence length="145" mass="16416">NPSSLSPPSRLHRFHPLLSHLLCFRSAPPRREGLRRGQGPPRLRRDRRPDPPPLSVGSGRRRRGPADLLVGSDRIEVEKIGGLGEIPCHRLRPAPAGRGSWCWSPAIRRRMSSLSRRGARRMMMMMPEMPAAEAEEVVIRVGKRW</sequence>
<reference evidence="3" key="1">
    <citation type="journal article" date="2005" name="Nature">
        <title>The map-based sequence of the rice genome.</title>
        <authorList>
            <consortium name="International rice genome sequencing project (IRGSP)"/>
            <person name="Matsumoto T."/>
            <person name="Wu J."/>
            <person name="Kanamori H."/>
            <person name="Katayose Y."/>
            <person name="Fujisawa M."/>
            <person name="Namiki N."/>
            <person name="Mizuno H."/>
            <person name="Yamamoto K."/>
            <person name="Antonio B.A."/>
            <person name="Baba T."/>
            <person name="Sakata K."/>
            <person name="Nagamura Y."/>
            <person name="Aoki H."/>
            <person name="Arikawa K."/>
            <person name="Arita K."/>
            <person name="Bito T."/>
            <person name="Chiden Y."/>
            <person name="Fujitsuka N."/>
            <person name="Fukunaka R."/>
            <person name="Hamada M."/>
            <person name="Harada C."/>
            <person name="Hayashi A."/>
            <person name="Hijishita S."/>
            <person name="Honda M."/>
            <person name="Hosokawa S."/>
            <person name="Ichikawa Y."/>
            <person name="Idonuma A."/>
            <person name="Iijima M."/>
            <person name="Ikeda M."/>
            <person name="Ikeno M."/>
            <person name="Ito K."/>
            <person name="Ito S."/>
            <person name="Ito T."/>
            <person name="Ito Y."/>
            <person name="Ito Y."/>
            <person name="Iwabuchi A."/>
            <person name="Kamiya K."/>
            <person name="Karasawa W."/>
            <person name="Kurita K."/>
            <person name="Katagiri S."/>
            <person name="Kikuta A."/>
            <person name="Kobayashi H."/>
            <person name="Kobayashi N."/>
            <person name="Machita K."/>
            <person name="Maehara T."/>
            <person name="Masukawa M."/>
            <person name="Mizubayashi T."/>
            <person name="Mukai Y."/>
            <person name="Nagasaki H."/>
            <person name="Nagata Y."/>
            <person name="Naito S."/>
            <person name="Nakashima M."/>
            <person name="Nakama Y."/>
            <person name="Nakamichi Y."/>
            <person name="Nakamura M."/>
            <person name="Meguro A."/>
            <person name="Negishi M."/>
            <person name="Ohta I."/>
            <person name="Ohta T."/>
            <person name="Okamoto M."/>
            <person name="Ono N."/>
            <person name="Saji S."/>
            <person name="Sakaguchi M."/>
            <person name="Sakai K."/>
            <person name="Shibata M."/>
            <person name="Shimokawa T."/>
            <person name="Song J."/>
            <person name="Takazaki Y."/>
            <person name="Terasawa K."/>
            <person name="Tsugane M."/>
            <person name="Tsuji K."/>
            <person name="Ueda S."/>
            <person name="Waki K."/>
            <person name="Yamagata H."/>
            <person name="Yamamoto M."/>
            <person name="Yamamoto S."/>
            <person name="Yamane H."/>
            <person name="Yoshiki S."/>
            <person name="Yoshihara R."/>
            <person name="Yukawa K."/>
            <person name="Zhong H."/>
            <person name="Yano M."/>
            <person name="Yuan Q."/>
            <person name="Ouyang S."/>
            <person name="Liu J."/>
            <person name="Jones K.M."/>
            <person name="Gansberger K."/>
            <person name="Moffat K."/>
            <person name="Hill J."/>
            <person name="Bera J."/>
            <person name="Fadrosh D."/>
            <person name="Jin S."/>
            <person name="Johri S."/>
            <person name="Kim M."/>
            <person name="Overton L."/>
            <person name="Reardon M."/>
            <person name="Tsitrin T."/>
            <person name="Vuong H."/>
            <person name="Weaver B."/>
            <person name="Ciecko A."/>
            <person name="Tallon L."/>
            <person name="Jackson J."/>
            <person name="Pai G."/>
            <person name="Aken S.V."/>
            <person name="Utterback T."/>
            <person name="Reidmuller S."/>
            <person name="Feldblyum T."/>
            <person name="Hsiao J."/>
            <person name="Zismann V."/>
            <person name="Iobst S."/>
            <person name="de Vazeille A.R."/>
            <person name="Buell C.R."/>
            <person name="Ying K."/>
            <person name="Li Y."/>
            <person name="Lu T."/>
            <person name="Huang Y."/>
            <person name="Zhao Q."/>
            <person name="Feng Q."/>
            <person name="Zhang L."/>
            <person name="Zhu J."/>
            <person name="Weng Q."/>
            <person name="Mu J."/>
            <person name="Lu Y."/>
            <person name="Fan D."/>
            <person name="Liu Y."/>
            <person name="Guan J."/>
            <person name="Zhang Y."/>
            <person name="Yu S."/>
            <person name="Liu X."/>
            <person name="Zhang Y."/>
            <person name="Hong G."/>
            <person name="Han B."/>
            <person name="Choisne N."/>
            <person name="Demange N."/>
            <person name="Orjeda G."/>
            <person name="Samain S."/>
            <person name="Cattolico L."/>
            <person name="Pelletier E."/>
            <person name="Couloux A."/>
            <person name="Segurens B."/>
            <person name="Wincker P."/>
            <person name="D'Hont A."/>
            <person name="Scarpelli C."/>
            <person name="Weissenbach J."/>
            <person name="Salanoubat M."/>
            <person name="Quetier F."/>
            <person name="Yu Y."/>
            <person name="Kim H.R."/>
            <person name="Rambo T."/>
            <person name="Currie J."/>
            <person name="Collura K."/>
            <person name="Luo M."/>
            <person name="Yang T."/>
            <person name="Ammiraju J.S.S."/>
            <person name="Engler F."/>
            <person name="Soderlund C."/>
            <person name="Wing R.A."/>
            <person name="Palmer L.E."/>
            <person name="de la Bastide M."/>
            <person name="Spiegel L."/>
            <person name="Nascimento L."/>
            <person name="Zutavern T."/>
            <person name="O'Shaughnessy A."/>
            <person name="Dike S."/>
            <person name="Dedhia N."/>
            <person name="Preston R."/>
            <person name="Balija V."/>
            <person name="McCombie W.R."/>
            <person name="Chow T."/>
            <person name="Chen H."/>
            <person name="Chung M."/>
            <person name="Chen C."/>
            <person name="Shaw J."/>
            <person name="Wu H."/>
            <person name="Hsiao K."/>
            <person name="Chao Y."/>
            <person name="Chu M."/>
            <person name="Cheng C."/>
            <person name="Hour A."/>
            <person name="Lee P."/>
            <person name="Lin S."/>
            <person name="Lin Y."/>
            <person name="Liou J."/>
            <person name="Liu S."/>
            <person name="Hsing Y."/>
            <person name="Raghuvanshi S."/>
            <person name="Mohanty A."/>
            <person name="Bharti A.K."/>
            <person name="Gaur A."/>
            <person name="Gupta V."/>
            <person name="Kumar D."/>
            <person name="Ravi V."/>
            <person name="Vij S."/>
            <person name="Kapur A."/>
            <person name="Khurana P."/>
            <person name="Khurana P."/>
            <person name="Khurana J.P."/>
            <person name="Tyagi A.K."/>
            <person name="Gaikwad K."/>
            <person name="Singh A."/>
            <person name="Dalal V."/>
            <person name="Srivastava S."/>
            <person name="Dixit A."/>
            <person name="Pal A.K."/>
            <person name="Ghazi I.A."/>
            <person name="Yadav M."/>
            <person name="Pandit A."/>
            <person name="Bhargava A."/>
            <person name="Sureshbabu K."/>
            <person name="Batra K."/>
            <person name="Sharma T.R."/>
            <person name="Mohapatra T."/>
            <person name="Singh N.K."/>
            <person name="Messing J."/>
            <person name="Nelson A.B."/>
            <person name="Fuks G."/>
            <person name="Kavchok S."/>
            <person name="Keizer G."/>
            <person name="Linton E."/>
            <person name="Llaca V."/>
            <person name="Song R."/>
            <person name="Tanyolac B."/>
            <person name="Young S."/>
            <person name="Ho-Il K."/>
            <person name="Hahn J.H."/>
            <person name="Sangsakoo G."/>
            <person name="Vanavichit A."/>
            <person name="de Mattos Luiz.A.T."/>
            <person name="Zimmer P.D."/>
            <person name="Malone G."/>
            <person name="Dellagostin O."/>
            <person name="de Oliveira A.C."/>
            <person name="Bevan M."/>
            <person name="Bancroft I."/>
            <person name="Minx P."/>
            <person name="Cordum H."/>
            <person name="Wilson R."/>
            <person name="Cheng Z."/>
            <person name="Jin W."/>
            <person name="Jiang J."/>
            <person name="Leong S.A."/>
            <person name="Iwama H."/>
            <person name="Gojobori T."/>
            <person name="Itoh T."/>
            <person name="Niimura Y."/>
            <person name="Fujii Y."/>
            <person name="Habara T."/>
            <person name="Sakai H."/>
            <person name="Sato Y."/>
            <person name="Wilson G."/>
            <person name="Kumar K."/>
            <person name="McCouch S."/>
            <person name="Juretic N."/>
            <person name="Hoen D."/>
            <person name="Wright S."/>
            <person name="Bruskiewich R."/>
            <person name="Bureau T."/>
            <person name="Miyao A."/>
            <person name="Hirochika H."/>
            <person name="Nishikawa T."/>
            <person name="Kadowaki K."/>
            <person name="Sugiura M."/>
            <person name="Burr B."/>
            <person name="Sasaki T."/>
        </authorList>
    </citation>
    <scope>NUCLEOTIDE SEQUENCE [LARGE SCALE GENOMIC DNA]</scope>
    <source>
        <strain evidence="3">cv. Nipponbare</strain>
    </source>
</reference>
<dbReference type="Gramene" id="Os07t0173300-01">
    <property type="protein sequence ID" value="Os07t0173300-01"/>
    <property type="gene ID" value="Os07g0173300"/>
</dbReference>
<dbReference type="PaxDb" id="39947-A0A0P0X3K1"/>